<evidence type="ECO:0000256" key="6">
    <source>
        <dbReference type="ARBA" id="ARBA00072526"/>
    </source>
</evidence>
<reference evidence="11" key="1">
    <citation type="submission" date="2021-07" db="EMBL/GenBank/DDBJ databases">
        <title>Draft genome of Mortierella alpina, strain LL118, isolated from an aspen leaf litter sample.</title>
        <authorList>
            <person name="Yang S."/>
            <person name="Vinatzer B.A."/>
        </authorList>
    </citation>
    <scope>NUCLEOTIDE SEQUENCE</scope>
    <source>
        <strain evidence="11">LL118</strain>
    </source>
</reference>
<dbReference type="Pfam" id="PF08292">
    <property type="entry name" value="RNA_pol_Rbc25"/>
    <property type="match status" value="1"/>
</dbReference>
<dbReference type="InterPro" id="IPR045113">
    <property type="entry name" value="Rpb7-like"/>
</dbReference>
<dbReference type="FunFam" id="3.30.1490.120:FF:000002">
    <property type="entry name" value="DNA-directed RNA polymerase III subunit RPC8"/>
    <property type="match status" value="1"/>
</dbReference>
<name>A0A9P8A016_MORAP</name>
<keyword evidence="3" id="KW-0240">DNA-directed RNA polymerase</keyword>
<evidence type="ECO:0000313" key="11">
    <source>
        <dbReference type="EMBL" id="KAG9319827.1"/>
    </source>
</evidence>
<dbReference type="NCBIfam" id="TIGR00448">
    <property type="entry name" value="rpoE"/>
    <property type="match status" value="1"/>
</dbReference>
<sequence>QFIFSTAFEFTPSHMSTTTEDAIQLLQEQIARLGDQIACLQHATSEFWDQLQRIPKNDAVGYEPPKGPGIIHRSASEKNYDNQLRALQERIAHLTRPVDLFLHQVWTMEDEESVDVEDMVEWCTAFGILMRDNLAGLAGGINAMRLVNEPGSMFNLAEIKDTIKIEPSGFRKKKSQAITDEINRKYANKVLQDIGLCIAMHDILYASEGFIHHGDGCSYVTVHFRMVIFRPFVGEVIIGKIRSCNQEGVRVTLGFFDDIFIPYHYLQKNSEFNAEEQVWVWMYDENEMFMDLDEDIRFRVESEQFFDTSPSVRPKKEGVDTPDLSANSAKQAPYSLVCSIHGDGLGLLSWWGA</sequence>
<dbReference type="SUPFAM" id="SSF50249">
    <property type="entry name" value="Nucleic acid-binding proteins"/>
    <property type="match status" value="1"/>
</dbReference>
<dbReference type="Pfam" id="PF03876">
    <property type="entry name" value="SHS2_Rpb7-N"/>
    <property type="match status" value="1"/>
</dbReference>
<dbReference type="InterPro" id="IPR004519">
    <property type="entry name" value="RNAP_E/RPC8"/>
</dbReference>
<dbReference type="Gene3D" id="3.30.1490.120">
    <property type="entry name" value="RNA polymerase Rpb7-like, N-terminal domain"/>
    <property type="match status" value="1"/>
</dbReference>
<organism evidence="11 12">
    <name type="scientific">Mortierella alpina</name>
    <name type="common">Oleaginous fungus</name>
    <name type="synonym">Mortierella renispora</name>
    <dbReference type="NCBI Taxonomy" id="64518"/>
    <lineage>
        <taxon>Eukaryota</taxon>
        <taxon>Fungi</taxon>
        <taxon>Fungi incertae sedis</taxon>
        <taxon>Mucoromycota</taxon>
        <taxon>Mortierellomycotina</taxon>
        <taxon>Mortierellomycetes</taxon>
        <taxon>Mortierellales</taxon>
        <taxon>Mortierellaceae</taxon>
        <taxon>Mortierella</taxon>
    </lineage>
</organism>
<dbReference type="InterPro" id="IPR036898">
    <property type="entry name" value="RNA_pol_Rpb7-like_N_sf"/>
</dbReference>
<evidence type="ECO:0000256" key="3">
    <source>
        <dbReference type="ARBA" id="ARBA00022478"/>
    </source>
</evidence>
<dbReference type="Gene3D" id="2.40.50.140">
    <property type="entry name" value="Nucleic acid-binding proteins"/>
    <property type="match status" value="1"/>
</dbReference>
<dbReference type="FunFam" id="2.40.50.140:FF:000221">
    <property type="entry name" value="DNA-directed RNA polymerase III subunit"/>
    <property type="match status" value="1"/>
</dbReference>
<dbReference type="PANTHER" id="PTHR12709:SF1">
    <property type="entry name" value="DNA-DIRECTED RNA POLYMERASE III SUBUNIT RPC8"/>
    <property type="match status" value="1"/>
</dbReference>
<keyword evidence="5" id="KW-0539">Nucleus</keyword>
<evidence type="ECO:0000256" key="8">
    <source>
        <dbReference type="ARBA" id="ARBA00077605"/>
    </source>
</evidence>
<dbReference type="EMBL" id="JAIFTL010000370">
    <property type="protein sequence ID" value="KAG9319827.1"/>
    <property type="molecule type" value="Genomic_DNA"/>
</dbReference>
<dbReference type="InterPro" id="IPR005576">
    <property type="entry name" value="Rpb7-like_N"/>
</dbReference>
<comment type="caution">
    <text evidence="11">The sequence shown here is derived from an EMBL/GenBank/DDBJ whole genome shotgun (WGS) entry which is preliminary data.</text>
</comment>
<dbReference type="PANTHER" id="PTHR12709">
    <property type="entry name" value="DNA-DIRECTED RNA POLYMERASE II, III"/>
    <property type="match status" value="1"/>
</dbReference>
<keyword evidence="4" id="KW-0804">Transcription</keyword>
<evidence type="ECO:0000259" key="10">
    <source>
        <dbReference type="Pfam" id="PF08292"/>
    </source>
</evidence>
<evidence type="ECO:0000256" key="4">
    <source>
        <dbReference type="ARBA" id="ARBA00023163"/>
    </source>
</evidence>
<proteinExistence type="inferred from homology"/>
<dbReference type="GO" id="GO:0003899">
    <property type="term" value="F:DNA-directed RNA polymerase activity"/>
    <property type="evidence" value="ECO:0007669"/>
    <property type="project" value="InterPro"/>
</dbReference>
<dbReference type="CDD" id="cd04330">
    <property type="entry name" value="RNAP_III_Rpc25_N"/>
    <property type="match status" value="1"/>
</dbReference>
<comment type="similarity">
    <text evidence="2">Belongs to the eukaryotic RPB7/RPC8 RNA polymerase subunit family.</text>
</comment>
<evidence type="ECO:0000256" key="5">
    <source>
        <dbReference type="ARBA" id="ARBA00023242"/>
    </source>
</evidence>
<feature type="non-terminal residue" evidence="11">
    <location>
        <position position="1"/>
    </location>
</feature>
<comment type="subcellular location">
    <subcellularLocation>
        <location evidence="1">Nucleus</location>
    </subcellularLocation>
</comment>
<evidence type="ECO:0000256" key="2">
    <source>
        <dbReference type="ARBA" id="ARBA00009307"/>
    </source>
</evidence>
<dbReference type="GO" id="GO:0005666">
    <property type="term" value="C:RNA polymerase III complex"/>
    <property type="evidence" value="ECO:0007669"/>
    <property type="project" value="TreeGrafter"/>
</dbReference>
<evidence type="ECO:0000256" key="7">
    <source>
        <dbReference type="ARBA" id="ARBA00073027"/>
    </source>
</evidence>
<dbReference type="Proteomes" id="UP000717515">
    <property type="component" value="Unassembled WGS sequence"/>
</dbReference>
<evidence type="ECO:0000259" key="9">
    <source>
        <dbReference type="Pfam" id="PF03876"/>
    </source>
</evidence>
<gene>
    <name evidence="11" type="ORF">KVV02_002830</name>
</gene>
<dbReference type="GO" id="GO:0003677">
    <property type="term" value="F:DNA binding"/>
    <property type="evidence" value="ECO:0007669"/>
    <property type="project" value="InterPro"/>
</dbReference>
<feature type="domain" description="RNA polymerase Rpb7-like N-terminal" evidence="9">
    <location>
        <begin position="160"/>
        <end position="216"/>
    </location>
</feature>
<evidence type="ECO:0000256" key="1">
    <source>
        <dbReference type="ARBA" id="ARBA00004123"/>
    </source>
</evidence>
<dbReference type="InterPro" id="IPR012340">
    <property type="entry name" value="NA-bd_OB-fold"/>
</dbReference>
<dbReference type="InterPro" id="IPR013238">
    <property type="entry name" value="RNA_pol_III_Rbc25"/>
</dbReference>
<dbReference type="GO" id="GO:0006384">
    <property type="term" value="P:transcription initiation at RNA polymerase III promoter"/>
    <property type="evidence" value="ECO:0007669"/>
    <property type="project" value="TreeGrafter"/>
</dbReference>
<evidence type="ECO:0000313" key="12">
    <source>
        <dbReference type="Proteomes" id="UP000717515"/>
    </source>
</evidence>
<accession>A0A9P8A016</accession>
<protein>
    <recommendedName>
        <fullName evidence="6">DNA-directed RNA polymerase III subunit RPC8</fullName>
    </recommendedName>
    <alternativeName>
        <fullName evidence="7">DNA-directed RNA polymerase III subunit rpc8</fullName>
    </alternativeName>
    <alternativeName>
        <fullName evidence="8">RNA polymerase III subunit C25</fullName>
    </alternativeName>
</protein>
<dbReference type="AlphaFoldDB" id="A0A9P8A016"/>
<dbReference type="SUPFAM" id="SSF88798">
    <property type="entry name" value="N-terminal, heterodimerisation domain of RBP7 (RpoE)"/>
    <property type="match status" value="1"/>
</dbReference>
<feature type="domain" description="RNA polymerase III subunit Rpc25" evidence="10">
    <location>
        <begin position="235"/>
        <end position="351"/>
    </location>
</feature>